<gene>
    <name evidence="13" type="ORF">AAE02nite_02480</name>
</gene>
<dbReference type="InterPro" id="IPR044751">
    <property type="entry name" value="Ion_transp-like_CBS"/>
</dbReference>
<dbReference type="InterPro" id="IPR046342">
    <property type="entry name" value="CBS_dom_sf"/>
</dbReference>
<evidence type="ECO:0000256" key="4">
    <source>
        <dbReference type="ARBA" id="ARBA00022737"/>
    </source>
</evidence>
<dbReference type="AlphaFoldDB" id="A0A512AS93"/>
<dbReference type="Pfam" id="PF00571">
    <property type="entry name" value="CBS"/>
    <property type="match status" value="1"/>
</dbReference>
<keyword evidence="14" id="KW-1185">Reference proteome</keyword>
<accession>A0A512AS93</accession>
<keyword evidence="5 9" id="KW-1133">Transmembrane helix</keyword>
<evidence type="ECO:0000256" key="2">
    <source>
        <dbReference type="ARBA" id="ARBA00022475"/>
    </source>
</evidence>
<reference evidence="13 14" key="1">
    <citation type="submission" date="2019-07" db="EMBL/GenBank/DDBJ databases">
        <title>Whole genome shotgun sequence of Adhaeribacter aerolatus NBRC 106133.</title>
        <authorList>
            <person name="Hosoyama A."/>
            <person name="Uohara A."/>
            <person name="Ohji S."/>
            <person name="Ichikawa N."/>
        </authorList>
    </citation>
    <scope>NUCLEOTIDE SEQUENCE [LARGE SCALE GENOMIC DNA]</scope>
    <source>
        <strain evidence="13 14">NBRC 106133</strain>
    </source>
</reference>
<evidence type="ECO:0000259" key="12">
    <source>
        <dbReference type="PROSITE" id="PS51846"/>
    </source>
</evidence>
<dbReference type="Gene3D" id="3.10.580.10">
    <property type="entry name" value="CBS-domain"/>
    <property type="match status" value="1"/>
</dbReference>
<keyword evidence="7 9" id="KW-0472">Membrane</keyword>
<keyword evidence="4" id="KW-0677">Repeat</keyword>
<dbReference type="Pfam" id="PF01595">
    <property type="entry name" value="CNNM"/>
    <property type="match status" value="1"/>
</dbReference>
<dbReference type="PROSITE" id="PS51846">
    <property type="entry name" value="CNNM"/>
    <property type="match status" value="1"/>
</dbReference>
<dbReference type="Gene3D" id="3.30.465.10">
    <property type="match status" value="1"/>
</dbReference>
<feature type="domain" description="CBS" evidence="11">
    <location>
        <begin position="278"/>
        <end position="335"/>
    </location>
</feature>
<evidence type="ECO:0000259" key="11">
    <source>
        <dbReference type="PROSITE" id="PS51371"/>
    </source>
</evidence>
<evidence type="ECO:0000256" key="7">
    <source>
        <dbReference type="ARBA" id="ARBA00023136"/>
    </source>
</evidence>
<evidence type="ECO:0000256" key="1">
    <source>
        <dbReference type="ARBA" id="ARBA00004651"/>
    </source>
</evidence>
<organism evidence="13 14">
    <name type="scientific">Adhaeribacter aerolatus</name>
    <dbReference type="NCBI Taxonomy" id="670289"/>
    <lineage>
        <taxon>Bacteria</taxon>
        <taxon>Pseudomonadati</taxon>
        <taxon>Bacteroidota</taxon>
        <taxon>Cytophagia</taxon>
        <taxon>Cytophagales</taxon>
        <taxon>Hymenobacteraceae</taxon>
        <taxon>Adhaeribacter</taxon>
    </lineage>
</organism>
<feature type="transmembrane region" description="Helical" evidence="10">
    <location>
        <begin position="98"/>
        <end position="119"/>
    </location>
</feature>
<keyword evidence="3 9" id="KW-0812">Transmembrane</keyword>
<dbReference type="RefSeq" id="WP_146894620.1">
    <property type="nucleotide sequence ID" value="NZ_BJYS01000001.1"/>
</dbReference>
<dbReference type="InterPro" id="IPR016169">
    <property type="entry name" value="FAD-bd_PCMH_sub2"/>
</dbReference>
<feature type="transmembrane region" description="Helical" evidence="10">
    <location>
        <begin position="131"/>
        <end position="150"/>
    </location>
</feature>
<dbReference type="InterPro" id="IPR005170">
    <property type="entry name" value="Transptr-assoc_dom"/>
</dbReference>
<feature type="domain" description="CNNM transmembrane" evidence="12">
    <location>
        <begin position="1"/>
        <end position="196"/>
    </location>
</feature>
<dbReference type="Pfam" id="PF03471">
    <property type="entry name" value="CorC_HlyC"/>
    <property type="match status" value="1"/>
</dbReference>
<evidence type="ECO:0000313" key="13">
    <source>
        <dbReference type="EMBL" id="GEO02584.1"/>
    </source>
</evidence>
<dbReference type="InterPro" id="IPR051676">
    <property type="entry name" value="UPF0053_domain"/>
</dbReference>
<evidence type="ECO:0000256" key="6">
    <source>
        <dbReference type="ARBA" id="ARBA00023122"/>
    </source>
</evidence>
<dbReference type="CDD" id="cd04590">
    <property type="entry name" value="CBS_pair_CorC_HlyC_assoc"/>
    <property type="match status" value="1"/>
</dbReference>
<dbReference type="InterPro" id="IPR036318">
    <property type="entry name" value="FAD-bd_PCMH-like_sf"/>
</dbReference>
<evidence type="ECO:0000256" key="3">
    <source>
        <dbReference type="ARBA" id="ARBA00022692"/>
    </source>
</evidence>
<dbReference type="InterPro" id="IPR000644">
    <property type="entry name" value="CBS_dom"/>
</dbReference>
<dbReference type="SMART" id="SM01091">
    <property type="entry name" value="CorC_HlyC"/>
    <property type="match status" value="1"/>
</dbReference>
<name>A0A512AS93_9BACT</name>
<comment type="subcellular location">
    <subcellularLocation>
        <location evidence="1">Cell membrane</location>
        <topology evidence="1">Multi-pass membrane protein</topology>
    </subcellularLocation>
</comment>
<evidence type="ECO:0000256" key="9">
    <source>
        <dbReference type="PROSITE-ProRule" id="PRU01193"/>
    </source>
</evidence>
<dbReference type="GO" id="GO:0005886">
    <property type="term" value="C:plasma membrane"/>
    <property type="evidence" value="ECO:0007669"/>
    <property type="project" value="UniProtKB-SubCell"/>
</dbReference>
<dbReference type="PROSITE" id="PS51371">
    <property type="entry name" value="CBS"/>
    <property type="match status" value="1"/>
</dbReference>
<dbReference type="InterPro" id="IPR002550">
    <property type="entry name" value="CNNM"/>
</dbReference>
<feature type="transmembrane region" description="Helical" evidence="10">
    <location>
        <begin position="6"/>
        <end position="26"/>
    </location>
</feature>
<evidence type="ECO:0000256" key="8">
    <source>
        <dbReference type="PROSITE-ProRule" id="PRU00703"/>
    </source>
</evidence>
<dbReference type="Proteomes" id="UP000321532">
    <property type="component" value="Unassembled WGS sequence"/>
</dbReference>
<protein>
    <submittedName>
        <fullName evidence="13">Hemolysin</fullName>
    </submittedName>
</protein>
<dbReference type="EMBL" id="BJYS01000001">
    <property type="protein sequence ID" value="GEO02584.1"/>
    <property type="molecule type" value="Genomic_DNA"/>
</dbReference>
<evidence type="ECO:0000256" key="5">
    <source>
        <dbReference type="ARBA" id="ARBA00022989"/>
    </source>
</evidence>
<feature type="transmembrane region" description="Helical" evidence="10">
    <location>
        <begin position="55"/>
        <end position="78"/>
    </location>
</feature>
<keyword evidence="6 8" id="KW-0129">CBS domain</keyword>
<dbReference type="SUPFAM" id="SSF56176">
    <property type="entry name" value="FAD-binding/transporter-associated domain-like"/>
    <property type="match status" value="1"/>
</dbReference>
<evidence type="ECO:0000313" key="14">
    <source>
        <dbReference type="Proteomes" id="UP000321532"/>
    </source>
</evidence>
<evidence type="ECO:0000256" key="10">
    <source>
        <dbReference type="SAM" id="Phobius"/>
    </source>
</evidence>
<keyword evidence="2" id="KW-1003">Cell membrane</keyword>
<sequence length="430" mass="47542">MEVVIIILLTLLNSFFALSEISIISVKKNRMAQLAQNGSKSAQTVLQLLTQPEDFLSAIQVGITLIGIISGAYGGTALADDVRPFISQVSFLQPYADALSLSIVIALITYFSIVVGELIPKTVAMGNADRIALFVAPIIKGFTSLTMPLVKLLSGSTNLVVRLLGIKETAEDKLSEDELRQIIRTAGKQGVLAKEESELHQNIFNYAEQKARDLKTHRKEVEWININSSAESIKEQIQKSVHSKFLVADSAIDNVVGILNAKDYYENSLNPQRPLTEILKKPLYVSETMFASAVLNLFKKNKQYLGVVVDEFGSVEGIITLHDILEAIVGNLPDIDEASEPAIIKRDDGSYLVRGSILIQDLNKELKLEFIKRNTEFISLAGFIIHYLGRLPVTAEKFVYNGVEFEIVDMDGIKIDKVILKKLPKNTPVL</sequence>
<dbReference type="PANTHER" id="PTHR43099">
    <property type="entry name" value="UPF0053 PROTEIN YRKA"/>
    <property type="match status" value="1"/>
</dbReference>
<proteinExistence type="predicted"/>
<dbReference type="OrthoDB" id="9798188at2"/>
<dbReference type="GO" id="GO:0050660">
    <property type="term" value="F:flavin adenine dinucleotide binding"/>
    <property type="evidence" value="ECO:0007669"/>
    <property type="project" value="InterPro"/>
</dbReference>
<comment type="caution">
    <text evidence="13">The sequence shown here is derived from an EMBL/GenBank/DDBJ whole genome shotgun (WGS) entry which is preliminary data.</text>
</comment>
<dbReference type="SUPFAM" id="SSF54631">
    <property type="entry name" value="CBS-domain pair"/>
    <property type="match status" value="1"/>
</dbReference>
<dbReference type="PANTHER" id="PTHR43099:SF2">
    <property type="entry name" value="UPF0053 PROTEIN YRKA"/>
    <property type="match status" value="1"/>
</dbReference>